<sequence length="77" mass="8695">MSVVGDEVIRQGRAAVKQFEAACVAPGCRDLFGIWGDQADEEGERALRDWCLAHASRHPGHDRFRRTVIDYLTVRPE</sequence>
<organism evidence="2 3">
    <name type="scientific">Streptomyces zagrosensis</name>
    <dbReference type="NCBI Taxonomy" id="1042984"/>
    <lineage>
        <taxon>Bacteria</taxon>
        <taxon>Bacillati</taxon>
        <taxon>Actinomycetota</taxon>
        <taxon>Actinomycetes</taxon>
        <taxon>Kitasatosporales</taxon>
        <taxon>Streptomycetaceae</taxon>
        <taxon>Streptomyces</taxon>
    </lineage>
</organism>
<protein>
    <recommendedName>
        <fullName evidence="1">DUF7848 domain-containing protein</fullName>
    </recommendedName>
</protein>
<dbReference type="RefSeq" id="WP_184570841.1">
    <property type="nucleotide sequence ID" value="NZ_JACHJL010000004.1"/>
</dbReference>
<dbReference type="Proteomes" id="UP000588098">
    <property type="component" value="Unassembled WGS sequence"/>
</dbReference>
<accession>A0A7W9UY04</accession>
<dbReference type="Pfam" id="PF25232">
    <property type="entry name" value="DUF7848"/>
    <property type="match status" value="1"/>
</dbReference>
<dbReference type="AlphaFoldDB" id="A0A7W9UY04"/>
<dbReference type="InterPro" id="IPR057170">
    <property type="entry name" value="DUF7848"/>
</dbReference>
<name>A0A7W9UY04_9ACTN</name>
<gene>
    <name evidence="2" type="ORF">FHS42_001926</name>
</gene>
<keyword evidence="3" id="KW-1185">Reference proteome</keyword>
<proteinExistence type="predicted"/>
<evidence type="ECO:0000313" key="2">
    <source>
        <dbReference type="EMBL" id="MBB5934876.1"/>
    </source>
</evidence>
<reference evidence="2 3" key="1">
    <citation type="submission" date="2020-08" db="EMBL/GenBank/DDBJ databases">
        <title>Genomic Encyclopedia of Type Strains, Phase III (KMG-III): the genomes of soil and plant-associated and newly described type strains.</title>
        <authorList>
            <person name="Whitman W."/>
        </authorList>
    </citation>
    <scope>NUCLEOTIDE SEQUENCE [LARGE SCALE GENOMIC DNA]</scope>
    <source>
        <strain evidence="2 3">CECT 8305</strain>
    </source>
</reference>
<evidence type="ECO:0000313" key="3">
    <source>
        <dbReference type="Proteomes" id="UP000588098"/>
    </source>
</evidence>
<feature type="domain" description="DUF7848" evidence="1">
    <location>
        <begin position="18"/>
        <end position="76"/>
    </location>
</feature>
<comment type="caution">
    <text evidence="2">The sequence shown here is derived from an EMBL/GenBank/DDBJ whole genome shotgun (WGS) entry which is preliminary data.</text>
</comment>
<dbReference type="EMBL" id="JACHJL010000004">
    <property type="protein sequence ID" value="MBB5934876.1"/>
    <property type="molecule type" value="Genomic_DNA"/>
</dbReference>
<evidence type="ECO:0000259" key="1">
    <source>
        <dbReference type="Pfam" id="PF25232"/>
    </source>
</evidence>